<evidence type="ECO:0000256" key="3">
    <source>
        <dbReference type="ARBA" id="ARBA00007870"/>
    </source>
</evidence>
<evidence type="ECO:0000256" key="4">
    <source>
        <dbReference type="ARBA" id="ARBA00013014"/>
    </source>
</evidence>
<keyword evidence="7 11" id="KW-0521">NADP</keyword>
<dbReference type="PANTHER" id="PTHR43765">
    <property type="entry name" value="2-DEHYDROPANTOATE 2-REDUCTASE-RELATED"/>
    <property type="match status" value="1"/>
</dbReference>
<gene>
    <name evidence="14" type="ORF">QNH39_09145</name>
</gene>
<sequence length="300" mass="34008">MKVGIIGAGSIGLLFAAYISRVFEVTIYTRTEEQAAQINKYGILLQKESEQTISMVSALPITEWQGTEALTIIAVKQYQLQAIIEKINHLPVMPENLLFLQNGMGHLKLLKKIRAKNIFLGSVEHGALKENPYRVNHNGEGKTNVAVFNGDGLLLHQFSASFSKEFPIVFQEDYYKMLENKLIVNAVINPLTAILQVQNGELVNNRAYYHVLKSLFCEISFILNLEKQEEHLQQIIAICKNTAENRSSMLKDIEANRLTEINAILGFLLEEAVRQEKKAPQLEIFYYLIKGKEGERGRRS</sequence>
<organism evidence="14 15">
    <name type="scientific">Neobacillus novalis</name>
    <dbReference type="NCBI Taxonomy" id="220687"/>
    <lineage>
        <taxon>Bacteria</taxon>
        <taxon>Bacillati</taxon>
        <taxon>Bacillota</taxon>
        <taxon>Bacilli</taxon>
        <taxon>Bacillales</taxon>
        <taxon>Bacillaceae</taxon>
        <taxon>Neobacillus</taxon>
    </lineage>
</organism>
<comment type="catalytic activity">
    <reaction evidence="10 11">
        <text>(R)-pantoate + NADP(+) = 2-dehydropantoate + NADPH + H(+)</text>
        <dbReference type="Rhea" id="RHEA:16233"/>
        <dbReference type="ChEBI" id="CHEBI:11561"/>
        <dbReference type="ChEBI" id="CHEBI:15378"/>
        <dbReference type="ChEBI" id="CHEBI:15980"/>
        <dbReference type="ChEBI" id="CHEBI:57783"/>
        <dbReference type="ChEBI" id="CHEBI:58349"/>
        <dbReference type="EC" id="1.1.1.169"/>
    </reaction>
</comment>
<evidence type="ECO:0000313" key="14">
    <source>
        <dbReference type="EMBL" id="WHY87983.1"/>
    </source>
</evidence>
<evidence type="ECO:0000256" key="5">
    <source>
        <dbReference type="ARBA" id="ARBA00019465"/>
    </source>
</evidence>
<evidence type="ECO:0000259" key="12">
    <source>
        <dbReference type="Pfam" id="PF02558"/>
    </source>
</evidence>
<dbReference type="InterPro" id="IPR013752">
    <property type="entry name" value="KPA_reductase"/>
</dbReference>
<dbReference type="Gene3D" id="1.10.1040.10">
    <property type="entry name" value="N-(1-d-carboxylethyl)-l-norvaline Dehydrogenase, domain 2"/>
    <property type="match status" value="1"/>
</dbReference>
<dbReference type="Proteomes" id="UP001178288">
    <property type="component" value="Chromosome"/>
</dbReference>
<dbReference type="InterPro" id="IPR013328">
    <property type="entry name" value="6PGD_dom2"/>
</dbReference>
<evidence type="ECO:0000256" key="11">
    <source>
        <dbReference type="RuleBase" id="RU362068"/>
    </source>
</evidence>
<comment type="similarity">
    <text evidence="3 11">Belongs to the ketopantoate reductase family.</text>
</comment>
<dbReference type="RefSeq" id="WP_066085064.1">
    <property type="nucleotide sequence ID" value="NZ_CP126114.1"/>
</dbReference>
<dbReference type="GO" id="GO:0005737">
    <property type="term" value="C:cytoplasm"/>
    <property type="evidence" value="ECO:0007669"/>
    <property type="project" value="TreeGrafter"/>
</dbReference>
<dbReference type="InterPro" id="IPR036291">
    <property type="entry name" value="NAD(P)-bd_dom_sf"/>
</dbReference>
<protein>
    <recommendedName>
        <fullName evidence="5 11">2-dehydropantoate 2-reductase</fullName>
        <ecNumber evidence="4 11">1.1.1.169</ecNumber>
    </recommendedName>
    <alternativeName>
        <fullName evidence="9 11">Ketopantoate reductase</fullName>
    </alternativeName>
</protein>
<feature type="domain" description="Ketopantoate reductase C-terminal" evidence="13">
    <location>
        <begin position="178"/>
        <end position="293"/>
    </location>
</feature>
<evidence type="ECO:0000256" key="10">
    <source>
        <dbReference type="ARBA" id="ARBA00048793"/>
    </source>
</evidence>
<evidence type="ECO:0000256" key="9">
    <source>
        <dbReference type="ARBA" id="ARBA00032024"/>
    </source>
</evidence>
<evidence type="ECO:0000256" key="6">
    <source>
        <dbReference type="ARBA" id="ARBA00022655"/>
    </source>
</evidence>
<comment type="pathway">
    <text evidence="2 11">Cofactor biosynthesis; (R)-pantothenate biosynthesis; (R)-pantoate from 3-methyl-2-oxobutanoate: step 2/2.</text>
</comment>
<dbReference type="InterPro" id="IPR050838">
    <property type="entry name" value="Ketopantoate_reductase"/>
</dbReference>
<evidence type="ECO:0000259" key="13">
    <source>
        <dbReference type="Pfam" id="PF08546"/>
    </source>
</evidence>
<dbReference type="InterPro" id="IPR003710">
    <property type="entry name" value="ApbA"/>
</dbReference>
<evidence type="ECO:0000256" key="7">
    <source>
        <dbReference type="ARBA" id="ARBA00022857"/>
    </source>
</evidence>
<dbReference type="EC" id="1.1.1.169" evidence="4 11"/>
<dbReference type="Pfam" id="PF08546">
    <property type="entry name" value="ApbA_C"/>
    <property type="match status" value="1"/>
</dbReference>
<dbReference type="PANTHER" id="PTHR43765:SF2">
    <property type="entry name" value="2-DEHYDROPANTOATE 2-REDUCTASE"/>
    <property type="match status" value="1"/>
</dbReference>
<keyword evidence="15" id="KW-1185">Reference proteome</keyword>
<accession>A0AA95MUJ4</accession>
<evidence type="ECO:0000256" key="1">
    <source>
        <dbReference type="ARBA" id="ARBA00002919"/>
    </source>
</evidence>
<keyword evidence="8 11" id="KW-0560">Oxidoreductase</keyword>
<evidence type="ECO:0000256" key="8">
    <source>
        <dbReference type="ARBA" id="ARBA00023002"/>
    </source>
</evidence>
<dbReference type="SUPFAM" id="SSF51735">
    <property type="entry name" value="NAD(P)-binding Rossmann-fold domains"/>
    <property type="match status" value="1"/>
</dbReference>
<proteinExistence type="inferred from homology"/>
<dbReference type="NCBIfam" id="NF005093">
    <property type="entry name" value="PRK06522.2-4"/>
    <property type="match status" value="1"/>
</dbReference>
<dbReference type="GO" id="GO:0015940">
    <property type="term" value="P:pantothenate biosynthetic process"/>
    <property type="evidence" value="ECO:0007669"/>
    <property type="project" value="UniProtKB-KW"/>
</dbReference>
<name>A0AA95MUJ4_9BACI</name>
<evidence type="ECO:0000313" key="15">
    <source>
        <dbReference type="Proteomes" id="UP001178288"/>
    </source>
</evidence>
<dbReference type="InterPro" id="IPR013332">
    <property type="entry name" value="KPR_N"/>
</dbReference>
<reference evidence="14" key="1">
    <citation type="submission" date="2023-05" db="EMBL/GenBank/DDBJ databases">
        <title>Comparative genomics of Bacillaceae isolates and their secondary metabolite potential.</title>
        <authorList>
            <person name="Song L."/>
            <person name="Nielsen L.J."/>
            <person name="Mohite O."/>
            <person name="Xu X."/>
            <person name="Weber T."/>
            <person name="Kovacs A.T."/>
        </authorList>
    </citation>
    <scope>NUCLEOTIDE SEQUENCE</scope>
    <source>
        <strain evidence="14">XLM17</strain>
    </source>
</reference>
<dbReference type="GO" id="GO:0050661">
    <property type="term" value="F:NADP binding"/>
    <property type="evidence" value="ECO:0007669"/>
    <property type="project" value="TreeGrafter"/>
</dbReference>
<dbReference type="InterPro" id="IPR008927">
    <property type="entry name" value="6-PGluconate_DH-like_C_sf"/>
</dbReference>
<feature type="domain" description="Ketopantoate reductase N-terminal" evidence="12">
    <location>
        <begin position="3"/>
        <end position="149"/>
    </location>
</feature>
<keyword evidence="6 11" id="KW-0566">Pantothenate biosynthesis</keyword>
<dbReference type="KEGG" id="nnv:QNH39_09145"/>
<dbReference type="Gene3D" id="3.40.50.720">
    <property type="entry name" value="NAD(P)-binding Rossmann-like Domain"/>
    <property type="match status" value="1"/>
</dbReference>
<evidence type="ECO:0000256" key="2">
    <source>
        <dbReference type="ARBA" id="ARBA00004994"/>
    </source>
</evidence>
<dbReference type="Pfam" id="PF02558">
    <property type="entry name" value="ApbA"/>
    <property type="match status" value="1"/>
</dbReference>
<dbReference type="EMBL" id="CP126114">
    <property type="protein sequence ID" value="WHY87983.1"/>
    <property type="molecule type" value="Genomic_DNA"/>
</dbReference>
<dbReference type="NCBIfam" id="TIGR00745">
    <property type="entry name" value="apbA_panE"/>
    <property type="match status" value="1"/>
</dbReference>
<dbReference type="SUPFAM" id="SSF48179">
    <property type="entry name" value="6-phosphogluconate dehydrogenase C-terminal domain-like"/>
    <property type="match status" value="1"/>
</dbReference>
<comment type="function">
    <text evidence="1 11">Catalyzes the NADPH-dependent reduction of ketopantoate into pantoic acid.</text>
</comment>
<dbReference type="GO" id="GO:0008677">
    <property type="term" value="F:2-dehydropantoate 2-reductase activity"/>
    <property type="evidence" value="ECO:0007669"/>
    <property type="project" value="UniProtKB-EC"/>
</dbReference>
<dbReference type="AlphaFoldDB" id="A0AA95MUJ4"/>